<feature type="non-terminal residue" evidence="1">
    <location>
        <position position="1"/>
    </location>
</feature>
<evidence type="ECO:0000313" key="2">
    <source>
        <dbReference type="Proteomes" id="UP000708208"/>
    </source>
</evidence>
<comment type="caution">
    <text evidence="1">The sequence shown here is derived from an EMBL/GenBank/DDBJ whole genome shotgun (WGS) entry which is preliminary data.</text>
</comment>
<evidence type="ECO:0000313" key="1">
    <source>
        <dbReference type="EMBL" id="CAG7822617.1"/>
    </source>
</evidence>
<dbReference type="AlphaFoldDB" id="A0A8J2KRX4"/>
<gene>
    <name evidence="1" type="ORF">AFUS01_LOCUS32880</name>
</gene>
<keyword evidence="2" id="KW-1185">Reference proteome</keyword>
<protein>
    <submittedName>
        <fullName evidence="1">Uncharacterized protein</fullName>
    </submittedName>
</protein>
<accession>A0A8J2KRX4</accession>
<feature type="non-terminal residue" evidence="1">
    <location>
        <position position="112"/>
    </location>
</feature>
<dbReference type="Proteomes" id="UP000708208">
    <property type="component" value="Unassembled WGS sequence"/>
</dbReference>
<proteinExistence type="predicted"/>
<sequence>MALPEFLQCRRNAEDNGKDADPSSVNYQCCHSRPFWETSKSPPKSFHYCPHPITNRNPGSLGMLDQDSGEFEQLQVFFCQSIHFIAGGGGDHLTDINLSGGHRESWTGVRTS</sequence>
<organism evidence="1 2">
    <name type="scientific">Allacma fusca</name>
    <dbReference type="NCBI Taxonomy" id="39272"/>
    <lineage>
        <taxon>Eukaryota</taxon>
        <taxon>Metazoa</taxon>
        <taxon>Ecdysozoa</taxon>
        <taxon>Arthropoda</taxon>
        <taxon>Hexapoda</taxon>
        <taxon>Collembola</taxon>
        <taxon>Symphypleona</taxon>
        <taxon>Sminthuridae</taxon>
        <taxon>Allacma</taxon>
    </lineage>
</organism>
<dbReference type="EMBL" id="CAJVCH010526926">
    <property type="protein sequence ID" value="CAG7822617.1"/>
    <property type="molecule type" value="Genomic_DNA"/>
</dbReference>
<reference evidence="1" key="1">
    <citation type="submission" date="2021-06" db="EMBL/GenBank/DDBJ databases">
        <authorList>
            <person name="Hodson N. C."/>
            <person name="Mongue J. A."/>
            <person name="Jaron S. K."/>
        </authorList>
    </citation>
    <scope>NUCLEOTIDE SEQUENCE</scope>
</reference>
<name>A0A8J2KRX4_9HEXA</name>